<proteinExistence type="predicted"/>
<keyword evidence="1" id="KW-0547">Nucleotide-binding</keyword>
<dbReference type="SUPFAM" id="SSF56112">
    <property type="entry name" value="Protein kinase-like (PK-like)"/>
    <property type="match status" value="1"/>
</dbReference>
<dbReference type="Proteomes" id="UP000046392">
    <property type="component" value="Unplaced"/>
</dbReference>
<evidence type="ECO:0000259" key="2">
    <source>
        <dbReference type="PROSITE" id="PS50011"/>
    </source>
</evidence>
<organism evidence="3 4">
    <name type="scientific">Strongyloides papillosus</name>
    <name type="common">Intestinal threadworm</name>
    <dbReference type="NCBI Taxonomy" id="174720"/>
    <lineage>
        <taxon>Eukaryota</taxon>
        <taxon>Metazoa</taxon>
        <taxon>Ecdysozoa</taxon>
        <taxon>Nematoda</taxon>
        <taxon>Chromadorea</taxon>
        <taxon>Rhabditida</taxon>
        <taxon>Tylenchina</taxon>
        <taxon>Panagrolaimomorpha</taxon>
        <taxon>Strongyloidoidea</taxon>
        <taxon>Strongyloididae</taxon>
        <taxon>Strongyloides</taxon>
    </lineage>
</organism>
<dbReference type="InterPro" id="IPR011009">
    <property type="entry name" value="Kinase-like_dom_sf"/>
</dbReference>
<feature type="domain" description="Protein kinase" evidence="2">
    <location>
        <begin position="43"/>
        <end position="219"/>
    </location>
</feature>
<dbReference type="Gene3D" id="1.10.510.10">
    <property type="entry name" value="Transferase(Phosphotransferase) domain 1"/>
    <property type="match status" value="1"/>
</dbReference>
<dbReference type="InterPro" id="IPR017441">
    <property type="entry name" value="Protein_kinase_ATP_BS"/>
</dbReference>
<dbReference type="Pfam" id="PF00069">
    <property type="entry name" value="Pkinase"/>
    <property type="match status" value="1"/>
</dbReference>
<name>A0A0N5BBW8_STREA</name>
<dbReference type="PANTHER" id="PTHR44167:SF24">
    <property type="entry name" value="SERINE_THREONINE-PROTEIN KINASE CHK2"/>
    <property type="match status" value="1"/>
</dbReference>
<feature type="binding site" evidence="1">
    <location>
        <position position="70"/>
    </location>
    <ligand>
        <name>ATP</name>
        <dbReference type="ChEBI" id="CHEBI:30616"/>
    </ligand>
</feature>
<keyword evidence="1" id="KW-0067">ATP-binding</keyword>
<evidence type="ECO:0000256" key="1">
    <source>
        <dbReference type="PROSITE-ProRule" id="PRU10141"/>
    </source>
</evidence>
<dbReference type="PANTHER" id="PTHR44167">
    <property type="entry name" value="OVARIAN-SPECIFIC SERINE/THREONINE-PROTEIN KINASE LOK-RELATED"/>
    <property type="match status" value="1"/>
</dbReference>
<dbReference type="SMART" id="SM00220">
    <property type="entry name" value="S_TKc"/>
    <property type="match status" value="1"/>
</dbReference>
<dbReference type="PROSITE" id="PS50011">
    <property type="entry name" value="PROTEIN_KINASE_DOM"/>
    <property type="match status" value="1"/>
</dbReference>
<dbReference type="GO" id="GO:0005524">
    <property type="term" value="F:ATP binding"/>
    <property type="evidence" value="ECO:0007669"/>
    <property type="project" value="UniProtKB-UniRule"/>
</dbReference>
<keyword evidence="3" id="KW-1185">Reference proteome</keyword>
<dbReference type="InterPro" id="IPR000719">
    <property type="entry name" value="Prot_kinase_dom"/>
</dbReference>
<evidence type="ECO:0000313" key="3">
    <source>
        <dbReference type="Proteomes" id="UP000046392"/>
    </source>
</evidence>
<protein>
    <submittedName>
        <fullName evidence="4">Protein kinase domain-containing protein</fullName>
    </submittedName>
</protein>
<dbReference type="PROSITE" id="PS00107">
    <property type="entry name" value="PROTEIN_KINASE_ATP"/>
    <property type="match status" value="1"/>
</dbReference>
<dbReference type="WBParaSite" id="SPAL_0000351800.1">
    <property type="protein sequence ID" value="SPAL_0000351800.1"/>
    <property type="gene ID" value="SPAL_0000351800"/>
</dbReference>
<evidence type="ECO:0000313" key="4">
    <source>
        <dbReference type="WBParaSite" id="SPAL_0000351800.1"/>
    </source>
</evidence>
<reference evidence="4" key="1">
    <citation type="submission" date="2017-02" db="UniProtKB">
        <authorList>
            <consortium name="WormBaseParasite"/>
        </authorList>
    </citation>
    <scope>IDENTIFICATION</scope>
</reference>
<dbReference type="AlphaFoldDB" id="A0A0N5BBW8"/>
<dbReference type="STRING" id="174720.A0A0N5BBW8"/>
<dbReference type="GO" id="GO:0004672">
    <property type="term" value="F:protein kinase activity"/>
    <property type="evidence" value="ECO:0007669"/>
    <property type="project" value="InterPro"/>
</dbReference>
<sequence length="219" mass="25362">MNQINETIDLDSNFILKSRTDETIEDIRNIPNGYKIRHKNCNIVFDKIIGEGSYGKVYLVYADNKKLALKLTNDGDECRLIQTYLTPYEIGLFYSKNNNSNPPFIKYLGSGSLFYNEKFYHYYLMPYYVQSLSEFLKHSKDSIENIFFTIALRIMNALGYLCSKNITHGDIKPSYILLKIENNLDSCVLSDYGTSKFQPSFKNEKSVGTYMFMSLDAHL</sequence>
<accession>A0A0N5BBW8</accession>